<keyword evidence="2" id="KW-1185">Reference proteome</keyword>
<dbReference type="Proteomes" id="UP000242715">
    <property type="component" value="Unassembled WGS sequence"/>
</dbReference>
<name>A0A2Z6P4G9_TRISU</name>
<evidence type="ECO:0000313" key="2">
    <source>
        <dbReference type="Proteomes" id="UP000242715"/>
    </source>
</evidence>
<evidence type="ECO:0000313" key="1">
    <source>
        <dbReference type="EMBL" id="GAU44020.1"/>
    </source>
</evidence>
<organism evidence="1 2">
    <name type="scientific">Trifolium subterraneum</name>
    <name type="common">Subterranean clover</name>
    <dbReference type="NCBI Taxonomy" id="3900"/>
    <lineage>
        <taxon>Eukaryota</taxon>
        <taxon>Viridiplantae</taxon>
        <taxon>Streptophyta</taxon>
        <taxon>Embryophyta</taxon>
        <taxon>Tracheophyta</taxon>
        <taxon>Spermatophyta</taxon>
        <taxon>Magnoliopsida</taxon>
        <taxon>eudicotyledons</taxon>
        <taxon>Gunneridae</taxon>
        <taxon>Pentapetalae</taxon>
        <taxon>rosids</taxon>
        <taxon>fabids</taxon>
        <taxon>Fabales</taxon>
        <taxon>Fabaceae</taxon>
        <taxon>Papilionoideae</taxon>
        <taxon>50 kb inversion clade</taxon>
        <taxon>NPAAA clade</taxon>
        <taxon>Hologalegina</taxon>
        <taxon>IRL clade</taxon>
        <taxon>Trifolieae</taxon>
        <taxon>Trifolium</taxon>
    </lineage>
</organism>
<protein>
    <submittedName>
        <fullName evidence="1">Uncharacterized protein</fullName>
    </submittedName>
</protein>
<proteinExistence type="predicted"/>
<dbReference type="EMBL" id="DF974009">
    <property type="protein sequence ID" value="GAU44020.1"/>
    <property type="molecule type" value="Genomic_DNA"/>
</dbReference>
<gene>
    <name evidence="1" type="ORF">TSUD_349520</name>
</gene>
<accession>A0A2Z6P4G9</accession>
<sequence length="270" mass="28913">MNHLVRSILTGAGGFIGNEGAKLAMEYGSDLYNSVKGAIHGSGVSDDGTLEFELSNSFYNSNGFGNIENETKGFTKAVLNVQQLKFMAKLGCFEEATAFGIEFPMPGYSNVLLGMVATSAFETNPALKFKCEFENPTKGLQAVAELSYFTRTRILNSSIMVSSLPVILQLSKLPDNIEFSSKFTIEGGYYNLGIVKSSANTDVSIGFGLQDVQGFSMAGYGTMTIAGEAKPSRVGAEIRKVYKGVAYKIKADCNTDRSGGKVGFGWSTST</sequence>
<reference evidence="2" key="1">
    <citation type="journal article" date="2017" name="Front. Plant Sci.">
        <title>Climate Clever Clovers: New Paradigm to Reduce the Environmental Footprint of Ruminants by Breeding Low Methanogenic Forages Utilizing Haplotype Variation.</title>
        <authorList>
            <person name="Kaur P."/>
            <person name="Appels R."/>
            <person name="Bayer P.E."/>
            <person name="Keeble-Gagnere G."/>
            <person name="Wang J."/>
            <person name="Hirakawa H."/>
            <person name="Shirasawa K."/>
            <person name="Vercoe P."/>
            <person name="Stefanova K."/>
            <person name="Durmic Z."/>
            <person name="Nichols P."/>
            <person name="Revell C."/>
            <person name="Isobe S.N."/>
            <person name="Edwards D."/>
            <person name="Erskine W."/>
        </authorList>
    </citation>
    <scope>NUCLEOTIDE SEQUENCE [LARGE SCALE GENOMIC DNA]</scope>
    <source>
        <strain evidence="2">cv. Daliak</strain>
    </source>
</reference>
<dbReference type="AlphaFoldDB" id="A0A2Z6P4G9"/>